<comment type="caution">
    <text evidence="2">Lacks conserved residue(s) required for the propagation of feature annotation.</text>
</comment>
<accession>A0A855X7N9</accession>
<comment type="catalytic activity">
    <reaction evidence="2">
        <text>a 3'-end 2',3'-cyclophospho-ribonucleotide-RNA + H2O = a 3'-end 2'-phospho-ribonucleotide-RNA + H(+)</text>
        <dbReference type="Rhea" id="RHEA:11828"/>
        <dbReference type="Rhea" id="RHEA-COMP:10464"/>
        <dbReference type="Rhea" id="RHEA-COMP:17353"/>
        <dbReference type="ChEBI" id="CHEBI:15377"/>
        <dbReference type="ChEBI" id="CHEBI:15378"/>
        <dbReference type="ChEBI" id="CHEBI:83064"/>
        <dbReference type="ChEBI" id="CHEBI:173113"/>
        <dbReference type="EC" id="3.1.4.58"/>
    </reaction>
</comment>
<feature type="active site" description="Proton acceptor" evidence="2">
    <location>
        <position position="121"/>
    </location>
</feature>
<dbReference type="EC" id="3.1.4.58" evidence="2"/>
<dbReference type="GO" id="GO:0004113">
    <property type="term" value="F:2',3'-cyclic-nucleotide 3'-phosphodiesterase activity"/>
    <property type="evidence" value="ECO:0007669"/>
    <property type="project" value="InterPro"/>
</dbReference>
<comment type="similarity">
    <text evidence="2">Belongs to the 2H phosphoesterase superfamily. ThpR family.</text>
</comment>
<dbReference type="Proteomes" id="UP000250918">
    <property type="component" value="Unassembled WGS sequence"/>
</dbReference>
<evidence type="ECO:0000256" key="1">
    <source>
        <dbReference type="ARBA" id="ARBA00022801"/>
    </source>
</evidence>
<feature type="short sequence motif" description="HXTX 1" evidence="2">
    <location>
        <begin position="37"/>
        <end position="40"/>
    </location>
</feature>
<protein>
    <recommendedName>
        <fullName evidence="2">RNA 2',3'-cyclic phosphodiesterase</fullName>
        <shortName evidence="2">RNA 2',3'-CPDase</shortName>
        <ecNumber evidence="2">3.1.4.58</ecNumber>
    </recommendedName>
</protein>
<evidence type="ECO:0000313" key="3">
    <source>
        <dbReference type="EMBL" id="PWB76170.1"/>
    </source>
</evidence>
<proteinExistence type="inferred from homology"/>
<keyword evidence="1 2" id="KW-0378">Hydrolase</keyword>
<dbReference type="AlphaFoldDB" id="A0A855X7N9"/>
<dbReference type="SUPFAM" id="SSF55144">
    <property type="entry name" value="LigT-like"/>
    <property type="match status" value="1"/>
</dbReference>
<name>A0A855X7N9_9BACT</name>
<reference evidence="3 4" key="1">
    <citation type="journal article" date="2018" name="ISME J.">
        <title>A methanotrophic archaeon couples anaerobic oxidation of methane to Fe(III) reduction.</title>
        <authorList>
            <person name="Cai C."/>
            <person name="Leu A.O."/>
            <person name="Xie G.J."/>
            <person name="Guo J."/>
            <person name="Feng Y."/>
            <person name="Zhao J.X."/>
            <person name="Tyson G.W."/>
            <person name="Yuan Z."/>
            <person name="Hu S."/>
        </authorList>
    </citation>
    <scope>NUCLEOTIDE SEQUENCE [LARGE SCALE GENOMIC DNA]</scope>
    <source>
        <strain evidence="3">FeB_12</strain>
    </source>
</reference>
<dbReference type="InterPro" id="IPR004175">
    <property type="entry name" value="RNA_CPDase"/>
</dbReference>
<dbReference type="NCBIfam" id="TIGR02258">
    <property type="entry name" value="2_5_ligase"/>
    <property type="match status" value="1"/>
</dbReference>
<organism evidence="3 4">
    <name type="scientific">candidate division GN15 bacterium</name>
    <dbReference type="NCBI Taxonomy" id="2072418"/>
    <lineage>
        <taxon>Bacteria</taxon>
        <taxon>candidate division GN15</taxon>
    </lineage>
</organism>
<dbReference type="HAMAP" id="MF_01940">
    <property type="entry name" value="RNA_CPDase"/>
    <property type="match status" value="1"/>
</dbReference>
<dbReference type="EMBL" id="PQAP01000004">
    <property type="protein sequence ID" value="PWB76170.1"/>
    <property type="molecule type" value="Genomic_DNA"/>
</dbReference>
<evidence type="ECO:0000256" key="2">
    <source>
        <dbReference type="HAMAP-Rule" id="MF_01940"/>
    </source>
</evidence>
<dbReference type="InterPro" id="IPR009097">
    <property type="entry name" value="Cyclic_Pdiesterase"/>
</dbReference>
<dbReference type="PANTHER" id="PTHR35561:SF1">
    <property type="entry name" value="RNA 2',3'-CYCLIC PHOSPHODIESTERASE"/>
    <property type="match status" value="1"/>
</dbReference>
<sequence length="187" mass="20867">MFRLFVAIDLPPEIKDRLLALSGGVPGARWLTAAQLHLTLKFVGEVDGGVFQDIVDALGEVTAEPFDLTLKGVGHFPPRREPEVLWVGVDKNERLVQLRNRVEASLARIGLARETRKFAPHVAIARLRDAHLERVARYLAENSLLTLEAFPVTEFALFSSVLASEGAQHQIEAVYRLHSNGNRESRR</sequence>
<dbReference type="PANTHER" id="PTHR35561">
    <property type="entry name" value="RNA 2',3'-CYCLIC PHOSPHODIESTERASE"/>
    <property type="match status" value="1"/>
</dbReference>
<dbReference type="GO" id="GO:0008664">
    <property type="term" value="F:RNA 2',3'-cyclic 3'-phosphodiesterase activity"/>
    <property type="evidence" value="ECO:0007669"/>
    <property type="project" value="UniProtKB-EC"/>
</dbReference>
<comment type="caution">
    <text evidence="3">The sequence shown here is derived from an EMBL/GenBank/DDBJ whole genome shotgun (WGS) entry which is preliminary data.</text>
</comment>
<feature type="active site" description="Proton donor" evidence="2">
    <location>
        <position position="37"/>
    </location>
</feature>
<dbReference type="Gene3D" id="3.90.1140.10">
    <property type="entry name" value="Cyclic phosphodiesterase"/>
    <property type="match status" value="1"/>
</dbReference>
<comment type="function">
    <text evidence="2">Hydrolyzes RNA 2',3'-cyclic phosphodiester to an RNA 2'-phosphomonoester.</text>
</comment>
<dbReference type="Pfam" id="PF13563">
    <property type="entry name" value="2_5_RNA_ligase2"/>
    <property type="match status" value="1"/>
</dbReference>
<gene>
    <name evidence="3" type="primary">thpR</name>
    <name evidence="3" type="ORF">C3F09_01075</name>
</gene>
<evidence type="ECO:0000313" key="4">
    <source>
        <dbReference type="Proteomes" id="UP000250918"/>
    </source>
</evidence>